<feature type="compositionally biased region" description="Polar residues" evidence="17">
    <location>
        <begin position="64"/>
        <end position="76"/>
    </location>
</feature>
<keyword evidence="16" id="KW-0511">Multifunctional enzyme</keyword>
<evidence type="ECO:0000256" key="16">
    <source>
        <dbReference type="ARBA" id="ARBA00023268"/>
    </source>
</evidence>
<reference evidence="20" key="1">
    <citation type="journal article" date="2023" name="G3 (Bethesda)">
        <title>A reference genome for the long-term kleptoplast-retaining sea slug Elysia crispata morphotype clarki.</title>
        <authorList>
            <person name="Eastman K.E."/>
            <person name="Pendleton A.L."/>
            <person name="Shaikh M.A."/>
            <person name="Suttiyut T."/>
            <person name="Ogas R."/>
            <person name="Tomko P."/>
            <person name="Gavelis G."/>
            <person name="Widhalm J.R."/>
            <person name="Wisecaver J.H."/>
        </authorList>
    </citation>
    <scope>NUCLEOTIDE SEQUENCE</scope>
    <source>
        <strain evidence="20">ECLA1</strain>
    </source>
</reference>
<evidence type="ECO:0000256" key="15">
    <source>
        <dbReference type="ARBA" id="ARBA00023172"/>
    </source>
</evidence>
<dbReference type="GO" id="GO:0046872">
    <property type="term" value="F:metal ion binding"/>
    <property type="evidence" value="ECO:0007669"/>
    <property type="project" value="UniProtKB-KW"/>
</dbReference>
<organism evidence="20 21">
    <name type="scientific">Elysia crispata</name>
    <name type="common">lettuce slug</name>
    <dbReference type="NCBI Taxonomy" id="231223"/>
    <lineage>
        <taxon>Eukaryota</taxon>
        <taxon>Metazoa</taxon>
        <taxon>Spiralia</taxon>
        <taxon>Lophotrochozoa</taxon>
        <taxon>Mollusca</taxon>
        <taxon>Gastropoda</taxon>
        <taxon>Heterobranchia</taxon>
        <taxon>Euthyneura</taxon>
        <taxon>Panpulmonata</taxon>
        <taxon>Sacoglossa</taxon>
        <taxon>Placobranchoidea</taxon>
        <taxon>Plakobranchidae</taxon>
        <taxon>Elysia</taxon>
    </lineage>
</organism>
<keyword evidence="10" id="KW-0460">Magnesium</keyword>
<comment type="function">
    <text evidence="1">The aspartyl protease (PR) mediates the proteolytic cleavages of the Gag and Gag-Pol polyproteins after assembly of the VLP.</text>
</comment>
<dbReference type="InterPro" id="IPR039537">
    <property type="entry name" value="Retrotran_Ty1/copia-like"/>
</dbReference>
<evidence type="ECO:0000256" key="17">
    <source>
        <dbReference type="SAM" id="MobiDB-lite"/>
    </source>
</evidence>
<keyword evidence="5" id="KW-0479">Metal-binding</keyword>
<dbReference type="GO" id="GO:0008233">
    <property type="term" value="F:peptidase activity"/>
    <property type="evidence" value="ECO:0007669"/>
    <property type="project" value="UniProtKB-KW"/>
</dbReference>
<evidence type="ECO:0000256" key="3">
    <source>
        <dbReference type="ARBA" id="ARBA00022670"/>
    </source>
</evidence>
<feature type="region of interest" description="Disordered" evidence="17">
    <location>
        <begin position="58"/>
        <end position="80"/>
    </location>
</feature>
<evidence type="ECO:0000256" key="2">
    <source>
        <dbReference type="ARBA" id="ARBA00022612"/>
    </source>
</evidence>
<dbReference type="GO" id="GO:0015074">
    <property type="term" value="P:DNA integration"/>
    <property type="evidence" value="ECO:0007669"/>
    <property type="project" value="UniProtKB-KW"/>
</dbReference>
<keyword evidence="12" id="KW-0695">RNA-directed DNA polymerase</keyword>
<keyword evidence="13" id="KW-0239">DNA-directed DNA polymerase</keyword>
<evidence type="ECO:0000256" key="1">
    <source>
        <dbReference type="ARBA" id="ARBA00002180"/>
    </source>
</evidence>
<dbReference type="Pfam" id="PF07727">
    <property type="entry name" value="RVT_2"/>
    <property type="match status" value="1"/>
</dbReference>
<sequence>MTQRDKALTFSEFKVALRSHEDTDEISRRHSQTSATNVMSFKHRRWCQNCRSSTHDTSFCRKMQSATPTNKQSRQGAQGEDKQKWCEICRNKTHSTSDCRKLRKVKEVLNKSDNSEDHHFAFSVNQKSGQINNSVNLTKLLVDSGATVHIVNDKSKFRRFRENFKPSDHVIELADGSRNRNLALGQGDVEMDILNSDGNRCSLTLENALYVPSFSQNIFSVTATTEKGATIIFSENSGKLFPKVKDSSNAQFVEIHKEGKLYYINSVQHSTKISRTLKQWHEALGHCNTQDILKLQGKVEGMVITNKTDKFQCEVCPQGKMTDFRSRVPDNSVSAPFELVHIDLSGPIDPISIDGLRYALVCFDSFSNLACVYFLKHKVDACDAFKQYIADISPYGTTKSVRSDQETQEIKKIRCVQFHNVDSGKPDSVEIPFDEDYVHDKNKPDETQKKNDPTVTVEENETTQQRHSSQEATDLGKRNRTRLKYLDEYVVMNDHDNSNSEERDFLNSTFLHYCYNTVHHIPTSYNNAMTCDEACKWQKAMDDEMCALEENDTFELTTLPPGRKAVGGRWVFNVKSNPNGEETYKARYVAKGFSQISDIDFQETFSSTARITSVRTLVQCAVQNGQMIHQMDVKTAYLNAPIDCELYVEQPEGYVKTNEQGEKLVWKLRKSLYHGLKQSGRNWNNLLHSHLIADDFTQSLVDTCVYVKNSHDENEMCIVLVWVDDILLVTKSERSKHIDIRYHFVRDEISNGLMKVQYVPSEENLADVFTKPVSKVKMQKFKTLLMGD</sequence>
<keyword evidence="13" id="KW-0808">Transferase</keyword>
<keyword evidence="4" id="KW-0540">Nuclease</keyword>
<dbReference type="SUPFAM" id="SSF53098">
    <property type="entry name" value="Ribonuclease H-like"/>
    <property type="match status" value="1"/>
</dbReference>
<dbReference type="GO" id="GO:0006508">
    <property type="term" value="P:proteolysis"/>
    <property type="evidence" value="ECO:0007669"/>
    <property type="project" value="UniProtKB-KW"/>
</dbReference>
<dbReference type="Proteomes" id="UP001283361">
    <property type="component" value="Unassembled WGS sequence"/>
</dbReference>
<keyword evidence="2" id="KW-1188">Viral release from host cell</keyword>
<feature type="domain" description="Reverse transcriptase Ty1/copia-type" evidence="18">
    <location>
        <begin position="551"/>
        <end position="732"/>
    </location>
</feature>
<evidence type="ECO:0000259" key="19">
    <source>
        <dbReference type="Pfam" id="PF22936"/>
    </source>
</evidence>
<dbReference type="InterPro" id="IPR054722">
    <property type="entry name" value="PolX-like_BBD"/>
</dbReference>
<dbReference type="EMBL" id="JAWDGP010002247">
    <property type="protein sequence ID" value="KAK3784417.1"/>
    <property type="molecule type" value="Genomic_DNA"/>
</dbReference>
<feature type="domain" description="Retrovirus-related Pol polyprotein from transposon TNT 1-94-like beta-barrel" evidence="19">
    <location>
        <begin position="141"/>
        <end position="228"/>
    </location>
</feature>
<comment type="caution">
    <text evidence="20">The sequence shown here is derived from an EMBL/GenBank/DDBJ whole genome shotgun (WGS) entry which is preliminary data.</text>
</comment>
<dbReference type="PANTHER" id="PTHR42648:SF11">
    <property type="entry name" value="TRANSPOSON TY4-P GAG-POL POLYPROTEIN"/>
    <property type="match status" value="1"/>
</dbReference>
<dbReference type="InterPro" id="IPR012337">
    <property type="entry name" value="RNaseH-like_sf"/>
</dbReference>
<evidence type="ECO:0000256" key="9">
    <source>
        <dbReference type="ARBA" id="ARBA00022840"/>
    </source>
</evidence>
<evidence type="ECO:0000259" key="18">
    <source>
        <dbReference type="Pfam" id="PF07727"/>
    </source>
</evidence>
<evidence type="ECO:0000256" key="13">
    <source>
        <dbReference type="ARBA" id="ARBA00022932"/>
    </source>
</evidence>
<keyword evidence="11" id="KW-0229">DNA integration</keyword>
<dbReference type="Gene3D" id="3.30.420.10">
    <property type="entry name" value="Ribonuclease H-like superfamily/Ribonuclease H"/>
    <property type="match status" value="1"/>
</dbReference>
<evidence type="ECO:0000256" key="7">
    <source>
        <dbReference type="ARBA" id="ARBA00022759"/>
    </source>
</evidence>
<evidence type="ECO:0000313" key="21">
    <source>
        <dbReference type="Proteomes" id="UP001283361"/>
    </source>
</evidence>
<evidence type="ECO:0000256" key="8">
    <source>
        <dbReference type="ARBA" id="ARBA00022801"/>
    </source>
</evidence>
<dbReference type="GO" id="GO:0004519">
    <property type="term" value="F:endonuclease activity"/>
    <property type="evidence" value="ECO:0007669"/>
    <property type="project" value="UniProtKB-KW"/>
</dbReference>
<dbReference type="GO" id="GO:0003887">
    <property type="term" value="F:DNA-directed DNA polymerase activity"/>
    <property type="evidence" value="ECO:0007669"/>
    <property type="project" value="UniProtKB-KW"/>
</dbReference>
<evidence type="ECO:0000256" key="12">
    <source>
        <dbReference type="ARBA" id="ARBA00022918"/>
    </source>
</evidence>
<keyword evidence="15" id="KW-0233">DNA recombination</keyword>
<evidence type="ECO:0000256" key="14">
    <source>
        <dbReference type="ARBA" id="ARBA00023113"/>
    </source>
</evidence>
<dbReference type="AlphaFoldDB" id="A0AAE1ABA8"/>
<dbReference type="GO" id="GO:0003676">
    <property type="term" value="F:nucleic acid binding"/>
    <property type="evidence" value="ECO:0007669"/>
    <property type="project" value="InterPro"/>
</dbReference>
<evidence type="ECO:0008006" key="22">
    <source>
        <dbReference type="Google" id="ProtNLM"/>
    </source>
</evidence>
<name>A0AAE1ABA8_9GAST</name>
<dbReference type="CDD" id="cd09272">
    <property type="entry name" value="RNase_HI_RT_Ty1"/>
    <property type="match status" value="1"/>
</dbReference>
<keyword evidence="14" id="KW-0917">Virion maturation</keyword>
<dbReference type="GO" id="GO:0005524">
    <property type="term" value="F:ATP binding"/>
    <property type="evidence" value="ECO:0007669"/>
    <property type="project" value="UniProtKB-KW"/>
</dbReference>
<evidence type="ECO:0000256" key="5">
    <source>
        <dbReference type="ARBA" id="ARBA00022723"/>
    </source>
</evidence>
<feature type="region of interest" description="Disordered" evidence="17">
    <location>
        <begin position="426"/>
        <end position="478"/>
    </location>
</feature>
<keyword evidence="8" id="KW-0378">Hydrolase</keyword>
<proteinExistence type="predicted"/>
<dbReference type="GO" id="GO:0006310">
    <property type="term" value="P:DNA recombination"/>
    <property type="evidence" value="ECO:0007669"/>
    <property type="project" value="UniProtKB-KW"/>
</dbReference>
<evidence type="ECO:0000256" key="6">
    <source>
        <dbReference type="ARBA" id="ARBA00022741"/>
    </source>
</evidence>
<evidence type="ECO:0000256" key="11">
    <source>
        <dbReference type="ARBA" id="ARBA00022908"/>
    </source>
</evidence>
<dbReference type="PANTHER" id="PTHR42648">
    <property type="entry name" value="TRANSPOSASE, PUTATIVE-RELATED"/>
    <property type="match status" value="1"/>
</dbReference>
<dbReference type="GO" id="GO:0003964">
    <property type="term" value="F:RNA-directed DNA polymerase activity"/>
    <property type="evidence" value="ECO:0007669"/>
    <property type="project" value="UniProtKB-KW"/>
</dbReference>
<evidence type="ECO:0000313" key="20">
    <source>
        <dbReference type="EMBL" id="KAK3784417.1"/>
    </source>
</evidence>
<keyword evidence="13" id="KW-0548">Nucleotidyltransferase</keyword>
<dbReference type="InterPro" id="IPR013103">
    <property type="entry name" value="RVT_2"/>
</dbReference>
<dbReference type="InterPro" id="IPR036397">
    <property type="entry name" value="RNaseH_sf"/>
</dbReference>
<evidence type="ECO:0000256" key="10">
    <source>
        <dbReference type="ARBA" id="ARBA00022842"/>
    </source>
</evidence>
<keyword evidence="6" id="KW-0547">Nucleotide-binding</keyword>
<protein>
    <recommendedName>
        <fullName evidence="22">Reverse transcriptase Ty1/copia-type domain-containing protein</fullName>
    </recommendedName>
</protein>
<keyword evidence="3" id="KW-0645">Protease</keyword>
<accession>A0AAE1ABA8</accession>
<keyword evidence="9" id="KW-0067">ATP-binding</keyword>
<feature type="compositionally biased region" description="Basic and acidic residues" evidence="17">
    <location>
        <begin position="436"/>
        <end position="452"/>
    </location>
</feature>
<keyword evidence="7" id="KW-0255">Endonuclease</keyword>
<gene>
    <name evidence="20" type="ORF">RRG08_039418</name>
</gene>
<evidence type="ECO:0000256" key="4">
    <source>
        <dbReference type="ARBA" id="ARBA00022722"/>
    </source>
</evidence>
<dbReference type="Pfam" id="PF22936">
    <property type="entry name" value="Pol_BBD"/>
    <property type="match status" value="1"/>
</dbReference>
<keyword evidence="21" id="KW-1185">Reference proteome</keyword>